<dbReference type="EMBL" id="BAABRN010000018">
    <property type="protein sequence ID" value="GAA5502100.1"/>
    <property type="molecule type" value="Genomic_DNA"/>
</dbReference>
<dbReference type="Proteomes" id="UP001458946">
    <property type="component" value="Unassembled WGS sequence"/>
</dbReference>
<reference evidence="1 2" key="1">
    <citation type="submission" date="2024-02" db="EMBL/GenBank/DDBJ databases">
        <title>Deinococcus xinjiangensis NBRC 107630.</title>
        <authorList>
            <person name="Ichikawa N."/>
            <person name="Katano-Makiyama Y."/>
            <person name="Hidaka K."/>
        </authorList>
    </citation>
    <scope>NUCLEOTIDE SEQUENCE [LARGE SCALE GENOMIC DNA]</scope>
    <source>
        <strain evidence="1 2">NBRC 107630</strain>
    </source>
</reference>
<accession>A0ABP9VD02</accession>
<keyword evidence="2" id="KW-1185">Reference proteome</keyword>
<comment type="caution">
    <text evidence="1">The sequence shown here is derived from an EMBL/GenBank/DDBJ whole genome shotgun (WGS) entry which is preliminary data.</text>
</comment>
<evidence type="ECO:0000313" key="1">
    <source>
        <dbReference type="EMBL" id="GAA5502100.1"/>
    </source>
</evidence>
<name>A0ABP9VD02_9DEIO</name>
<proteinExistence type="predicted"/>
<evidence type="ECO:0000313" key="2">
    <source>
        <dbReference type="Proteomes" id="UP001458946"/>
    </source>
</evidence>
<sequence length="170" mass="18791">MTTPTPRAERPTYQVGVFALVQQRENVLLVRPHKLLLPGGPQSLPGLILDHSNTGMGIVETALRRLLLSQVGISVGDLRLVGSHIVRAGSERHPAMRLNLIFSTEYNSGILNPQPDDLKSALWIPRVQLEGQVPEWLRAAIQEMLTTAAPEPELQHGGLSLFRRRSTEKS</sequence>
<evidence type="ECO:0008006" key="3">
    <source>
        <dbReference type="Google" id="ProtNLM"/>
    </source>
</evidence>
<dbReference type="Gene3D" id="3.90.79.10">
    <property type="entry name" value="Nucleoside Triphosphate Pyrophosphohydrolase"/>
    <property type="match status" value="1"/>
</dbReference>
<dbReference type="InterPro" id="IPR015797">
    <property type="entry name" value="NUDIX_hydrolase-like_dom_sf"/>
</dbReference>
<gene>
    <name evidence="1" type="ORF">Dxin01_01839</name>
</gene>
<dbReference type="RefSeq" id="WP_353542070.1">
    <property type="nucleotide sequence ID" value="NZ_BAABRN010000018.1"/>
</dbReference>
<dbReference type="SUPFAM" id="SSF55811">
    <property type="entry name" value="Nudix"/>
    <property type="match status" value="1"/>
</dbReference>
<dbReference type="CDD" id="cd02883">
    <property type="entry name" value="NUDIX_Hydrolase"/>
    <property type="match status" value="1"/>
</dbReference>
<protein>
    <recommendedName>
        <fullName evidence="3">NUDIX hydrolase</fullName>
    </recommendedName>
</protein>
<organism evidence="1 2">
    <name type="scientific">Deinococcus xinjiangensis</name>
    <dbReference type="NCBI Taxonomy" id="457454"/>
    <lineage>
        <taxon>Bacteria</taxon>
        <taxon>Thermotogati</taxon>
        <taxon>Deinococcota</taxon>
        <taxon>Deinococci</taxon>
        <taxon>Deinococcales</taxon>
        <taxon>Deinococcaceae</taxon>
        <taxon>Deinococcus</taxon>
    </lineage>
</organism>